<dbReference type="InterPro" id="IPR052733">
    <property type="entry name" value="Chloroplast_QOR"/>
</dbReference>
<dbReference type="SUPFAM" id="SSF51735">
    <property type="entry name" value="NAD(P)-binding Rossmann-fold domains"/>
    <property type="match status" value="1"/>
</dbReference>
<dbReference type="CDD" id="cd05289">
    <property type="entry name" value="MDR_like_2"/>
    <property type="match status" value="1"/>
</dbReference>
<dbReference type="GO" id="GO:0008270">
    <property type="term" value="F:zinc ion binding"/>
    <property type="evidence" value="ECO:0007669"/>
    <property type="project" value="InterPro"/>
</dbReference>
<dbReference type="Proteomes" id="UP000478636">
    <property type="component" value="Unassembled WGS sequence"/>
</dbReference>
<evidence type="ECO:0000259" key="1">
    <source>
        <dbReference type="SMART" id="SM00829"/>
    </source>
</evidence>
<gene>
    <name evidence="2" type="ORF">GQS40_13785</name>
</gene>
<dbReference type="Pfam" id="PF13602">
    <property type="entry name" value="ADH_zinc_N_2"/>
    <property type="match status" value="1"/>
</dbReference>
<accession>A0A6L7A809</accession>
<sequence length="318" mass="33745">MKAAVINQYGDRNELTVVDTAVPAIQADEVLVENIATSINPIDYKAREGLLQRMFQWQFPVVLGWDVAGKIVAVGDNVTGFKVGDAVFARPDIDPIGRNGSYAEYTAVKADKLALKPVNVSFAEAAAVPLAGLTALQMLQQLQVSAGKKVLIQAGAGGVGIYAIQLAKKMGAYVATTASQANHDFVVGLGADEVIDYHTTNIQDVLSDYDAVFDMVGDVDNGLAILKPGGHFVTISAALTDAQKATADKTVREGWLQPNGKDLAVLAADIAAGDLKIVVDSVYPLTTVGIRSAHERSETHHARGKIVVQIKPEENGRE</sequence>
<dbReference type="Pfam" id="PF08240">
    <property type="entry name" value="ADH_N"/>
    <property type="match status" value="1"/>
</dbReference>
<dbReference type="GO" id="GO:0016491">
    <property type="term" value="F:oxidoreductase activity"/>
    <property type="evidence" value="ECO:0007669"/>
    <property type="project" value="InterPro"/>
</dbReference>
<reference evidence="2 3" key="1">
    <citation type="submission" date="2019-12" db="EMBL/GenBank/DDBJ databases">
        <title>Complete genome sequence of Leuconostoc lactis strain AVN1 provides insights into metabolic potential.</title>
        <authorList>
            <person name="Besrour N."/>
            <person name="Najjari A."/>
            <person name="Fhoula I."/>
            <person name="Jaballah S."/>
            <person name="Klibi N."/>
            <person name="Ouzari H.I."/>
        </authorList>
    </citation>
    <scope>NUCLEOTIDE SEQUENCE [LARGE SCALE GENOMIC DNA]</scope>
    <source>
        <strain evidence="2 3">AVN1</strain>
    </source>
</reference>
<dbReference type="InterPro" id="IPR036291">
    <property type="entry name" value="NAD(P)-bd_dom_sf"/>
</dbReference>
<dbReference type="Gene3D" id="3.40.50.720">
    <property type="entry name" value="NAD(P)-binding Rossmann-like Domain"/>
    <property type="match status" value="1"/>
</dbReference>
<feature type="domain" description="Enoyl reductase (ER)" evidence="1">
    <location>
        <begin position="10"/>
        <end position="308"/>
    </location>
</feature>
<name>A0A6L7A809_LEULA</name>
<dbReference type="EMBL" id="WSZI01000021">
    <property type="protein sequence ID" value="MWN21827.1"/>
    <property type="molecule type" value="Genomic_DNA"/>
</dbReference>
<dbReference type="PROSITE" id="PS01162">
    <property type="entry name" value="QOR_ZETA_CRYSTAL"/>
    <property type="match status" value="1"/>
</dbReference>
<dbReference type="InterPro" id="IPR011032">
    <property type="entry name" value="GroES-like_sf"/>
</dbReference>
<proteinExistence type="predicted"/>
<dbReference type="SMART" id="SM00829">
    <property type="entry name" value="PKS_ER"/>
    <property type="match status" value="1"/>
</dbReference>
<dbReference type="AlphaFoldDB" id="A0A6L7A809"/>
<dbReference type="SUPFAM" id="SSF50129">
    <property type="entry name" value="GroES-like"/>
    <property type="match status" value="1"/>
</dbReference>
<protein>
    <submittedName>
        <fullName evidence="2">Zinc-binding dehydrogenase</fullName>
    </submittedName>
</protein>
<dbReference type="Gene3D" id="3.90.180.10">
    <property type="entry name" value="Medium-chain alcohol dehydrogenases, catalytic domain"/>
    <property type="match status" value="1"/>
</dbReference>
<dbReference type="InterPro" id="IPR013154">
    <property type="entry name" value="ADH-like_N"/>
</dbReference>
<dbReference type="InterPro" id="IPR002364">
    <property type="entry name" value="Quin_OxRdtase/zeta-crystal_CS"/>
</dbReference>
<evidence type="ECO:0000313" key="2">
    <source>
        <dbReference type="EMBL" id="MWN21827.1"/>
    </source>
</evidence>
<comment type="caution">
    <text evidence="2">The sequence shown here is derived from an EMBL/GenBank/DDBJ whole genome shotgun (WGS) entry which is preliminary data.</text>
</comment>
<dbReference type="PANTHER" id="PTHR44013:SF1">
    <property type="entry name" value="ZINC-TYPE ALCOHOL DEHYDROGENASE-LIKE PROTEIN C16A3.02C"/>
    <property type="match status" value="1"/>
</dbReference>
<dbReference type="InterPro" id="IPR020843">
    <property type="entry name" value="ER"/>
</dbReference>
<dbReference type="PANTHER" id="PTHR44013">
    <property type="entry name" value="ZINC-TYPE ALCOHOL DEHYDROGENASE-LIKE PROTEIN C16A3.02C"/>
    <property type="match status" value="1"/>
</dbReference>
<evidence type="ECO:0000313" key="3">
    <source>
        <dbReference type="Proteomes" id="UP000478636"/>
    </source>
</evidence>
<organism evidence="2 3">
    <name type="scientific">Leuconostoc lactis</name>
    <dbReference type="NCBI Taxonomy" id="1246"/>
    <lineage>
        <taxon>Bacteria</taxon>
        <taxon>Bacillati</taxon>
        <taxon>Bacillota</taxon>
        <taxon>Bacilli</taxon>
        <taxon>Lactobacillales</taxon>
        <taxon>Lactobacillaceae</taxon>
        <taxon>Leuconostoc</taxon>
    </lineage>
</organism>